<evidence type="ECO:0000313" key="3">
    <source>
        <dbReference type="Proteomes" id="UP001187682"/>
    </source>
</evidence>
<sequence length="497" mass="52806">MLCRWHGFIPGKRFAPVTILLLLALVVFFLSSPTQLPDLTSLPDLGDDVRIPKPGTPAVTSPASTVAVEPESEPELPLPPKRTPAPGSTTSTSFIYPDPEGLVLSNKRPVLESPDGRSTLTLQRDGNLVLRSRGADGSPNILWSTGTGNPHAHAAGARVSITARAGDHMVLEVTAPIDGGEEVLWHSNLVPACTPHARTNSSSNTLHAGRLELSGSGRLTLAGACDLYVPTSEREESRSLAVILSGAYKRGACAQIPLGYASFSAIDVFASVFFEDSDDGAKAGIEAELRGCYGDALRSVEVSPAPEAAEEDLDRHDGRELERCHEAVSGMSGRLESLYDAGRAWWEWSVRSGVLHDTVLAMRADVPFGREGEAPGFRALEELAGKLVVVRDPGAGYLFCPRMTGGVGIAASEYITYGTPASMSHYLNLHATLPSVLPLALGAHGTAHRDFSGCGVVPMGPRLEDCPSPVPCAVECLVAWYLDSVGVDLEVDWWETG</sequence>
<dbReference type="AlphaFoldDB" id="A0AAE8MT99"/>
<comment type="caution">
    <text evidence="2">The sequence shown here is derived from an EMBL/GenBank/DDBJ whole genome shotgun (WGS) entry which is preliminary data.</text>
</comment>
<proteinExistence type="predicted"/>
<evidence type="ECO:0000256" key="1">
    <source>
        <dbReference type="SAM" id="MobiDB-lite"/>
    </source>
</evidence>
<protein>
    <recommendedName>
        <fullName evidence="4">Bulb-type lectin domain-containing protein</fullName>
    </recommendedName>
</protein>
<feature type="region of interest" description="Disordered" evidence="1">
    <location>
        <begin position="50"/>
        <end position="98"/>
    </location>
</feature>
<dbReference type="InterPro" id="IPR036426">
    <property type="entry name" value="Bulb-type_lectin_dom_sf"/>
</dbReference>
<name>A0AAE8MT99_9PEZI</name>
<evidence type="ECO:0008006" key="4">
    <source>
        <dbReference type="Google" id="ProtNLM"/>
    </source>
</evidence>
<dbReference type="Proteomes" id="UP001187682">
    <property type="component" value="Unassembled WGS sequence"/>
</dbReference>
<dbReference type="SUPFAM" id="SSF51110">
    <property type="entry name" value="alpha-D-mannose-specific plant lectins"/>
    <property type="match status" value="1"/>
</dbReference>
<evidence type="ECO:0000313" key="2">
    <source>
        <dbReference type="EMBL" id="SPO00069.1"/>
    </source>
</evidence>
<keyword evidence="3" id="KW-1185">Reference proteome</keyword>
<organism evidence="2 3">
    <name type="scientific">Cephalotrichum gorgonifer</name>
    <dbReference type="NCBI Taxonomy" id="2041049"/>
    <lineage>
        <taxon>Eukaryota</taxon>
        <taxon>Fungi</taxon>
        <taxon>Dikarya</taxon>
        <taxon>Ascomycota</taxon>
        <taxon>Pezizomycotina</taxon>
        <taxon>Sordariomycetes</taxon>
        <taxon>Hypocreomycetidae</taxon>
        <taxon>Microascales</taxon>
        <taxon>Microascaceae</taxon>
        <taxon>Cephalotrichum</taxon>
    </lineage>
</organism>
<gene>
    <name evidence="2" type="ORF">DNG_02921</name>
</gene>
<dbReference type="EMBL" id="ONZQ02000003">
    <property type="protein sequence ID" value="SPO00069.1"/>
    <property type="molecule type" value="Genomic_DNA"/>
</dbReference>
<reference evidence="2" key="1">
    <citation type="submission" date="2018-03" db="EMBL/GenBank/DDBJ databases">
        <authorList>
            <person name="Guldener U."/>
        </authorList>
    </citation>
    <scope>NUCLEOTIDE SEQUENCE</scope>
</reference>
<dbReference type="Gene3D" id="2.90.10.30">
    <property type="match status" value="1"/>
</dbReference>
<accession>A0AAE8MT99</accession>